<gene>
    <name evidence="2" type="ORF">DWV45_13430</name>
</gene>
<dbReference type="GO" id="GO:0003677">
    <property type="term" value="F:DNA binding"/>
    <property type="evidence" value="ECO:0007669"/>
    <property type="project" value="InterPro"/>
</dbReference>
<evidence type="ECO:0000313" key="3">
    <source>
        <dbReference type="Proteomes" id="UP000283683"/>
    </source>
</evidence>
<dbReference type="InterPro" id="IPR002559">
    <property type="entry name" value="Transposase_11"/>
</dbReference>
<dbReference type="AlphaFoldDB" id="A0A413DHN2"/>
<comment type="caution">
    <text evidence="2">The sequence shown here is derived from an EMBL/GenBank/DDBJ whole genome shotgun (WGS) entry which is preliminary data.</text>
</comment>
<dbReference type="EMBL" id="QSAZ01000016">
    <property type="protein sequence ID" value="RGW85495.1"/>
    <property type="molecule type" value="Genomic_DNA"/>
</dbReference>
<reference evidence="2 3" key="1">
    <citation type="submission" date="2018-08" db="EMBL/GenBank/DDBJ databases">
        <title>A genome reference for cultivated species of the human gut microbiota.</title>
        <authorList>
            <person name="Zou Y."/>
            <person name="Xue W."/>
            <person name="Luo G."/>
        </authorList>
    </citation>
    <scope>NUCLEOTIDE SEQUENCE [LARGE SCALE GENOMIC DNA]</scope>
    <source>
        <strain evidence="2 3">AF06-19</strain>
    </source>
</reference>
<dbReference type="GO" id="GO:0006313">
    <property type="term" value="P:DNA transposition"/>
    <property type="evidence" value="ECO:0007669"/>
    <property type="project" value="InterPro"/>
</dbReference>
<protein>
    <recommendedName>
        <fullName evidence="1">Transposase IS4-like domain-containing protein</fullName>
    </recommendedName>
</protein>
<dbReference type="Pfam" id="PF01609">
    <property type="entry name" value="DDE_Tnp_1"/>
    <property type="match status" value="1"/>
</dbReference>
<dbReference type="GO" id="GO:0004803">
    <property type="term" value="F:transposase activity"/>
    <property type="evidence" value="ECO:0007669"/>
    <property type="project" value="InterPro"/>
</dbReference>
<evidence type="ECO:0000259" key="1">
    <source>
        <dbReference type="Pfam" id="PF01609"/>
    </source>
</evidence>
<dbReference type="RefSeq" id="WP_118327174.1">
    <property type="nucleotide sequence ID" value="NZ_QSAZ01000016.1"/>
</dbReference>
<name>A0A413DHN2_9FIRM</name>
<organism evidence="2 3">
    <name type="scientific">Agathobacter rectalis</name>
    <dbReference type="NCBI Taxonomy" id="39491"/>
    <lineage>
        <taxon>Bacteria</taxon>
        <taxon>Bacillati</taxon>
        <taxon>Bacillota</taxon>
        <taxon>Clostridia</taxon>
        <taxon>Lachnospirales</taxon>
        <taxon>Lachnospiraceae</taxon>
        <taxon>Agathobacter</taxon>
    </lineage>
</organism>
<accession>A0A413DHN2</accession>
<evidence type="ECO:0000313" key="2">
    <source>
        <dbReference type="EMBL" id="RGW85495.1"/>
    </source>
</evidence>
<dbReference type="Proteomes" id="UP000283683">
    <property type="component" value="Unassembled WGS sequence"/>
</dbReference>
<proteinExistence type="predicted"/>
<sequence>MAIEHYAMQIEQLSDIKALVMRLKSDPVTGSKTQSWLRLCRKIKDNSRFITAPFRETKAFEKLYNQRTSVERTFGDLKDNYNLDNIRVAKMARAKVFMDLSCIALIASRLPDAASKEKTTKIVQIYHYKNSDIKRAILNKNQLN</sequence>
<feature type="domain" description="Transposase IS4-like" evidence="1">
    <location>
        <begin position="51"/>
        <end position="105"/>
    </location>
</feature>